<dbReference type="PANTHER" id="PTHR43238:SF1">
    <property type="entry name" value="GDP-L-FUCOSE SYNTHASE"/>
    <property type="match status" value="1"/>
</dbReference>
<dbReference type="PANTHER" id="PTHR43238">
    <property type="entry name" value="GDP-L-FUCOSE SYNTHASE"/>
    <property type="match status" value="1"/>
</dbReference>
<proteinExistence type="predicted"/>
<organism evidence="2 3">
    <name type="scientific">Bonamia ostreae</name>
    <dbReference type="NCBI Taxonomy" id="126728"/>
    <lineage>
        <taxon>Eukaryota</taxon>
        <taxon>Sar</taxon>
        <taxon>Rhizaria</taxon>
        <taxon>Endomyxa</taxon>
        <taxon>Ascetosporea</taxon>
        <taxon>Haplosporida</taxon>
        <taxon>Bonamia</taxon>
    </lineage>
</organism>
<gene>
    <name evidence="2" type="primary">TSTA3</name>
    <name evidence="2" type="ORF">MHBO_002107</name>
</gene>
<feature type="domain" description="NAD-dependent epimerase/dehydratase" evidence="1">
    <location>
        <begin position="3"/>
        <end position="107"/>
    </location>
</feature>
<reference evidence="2 3" key="1">
    <citation type="journal article" date="2024" name="BMC Biol.">
        <title>Comparative genomics of Ascetosporea gives new insight into the evolutionary basis for animal parasitism in Rhizaria.</title>
        <authorList>
            <person name="Hiltunen Thoren M."/>
            <person name="Onut-Brannstrom I."/>
            <person name="Alfjorden A."/>
            <person name="Peckova H."/>
            <person name="Swords F."/>
            <person name="Hooper C."/>
            <person name="Holzer A.S."/>
            <person name="Bass D."/>
            <person name="Burki F."/>
        </authorList>
    </citation>
    <scope>NUCLEOTIDE SEQUENCE [LARGE SCALE GENOMIC DNA]</scope>
    <source>
        <strain evidence="2">20-A016</strain>
    </source>
</reference>
<dbReference type="InterPro" id="IPR036291">
    <property type="entry name" value="NAD(P)-bd_dom_sf"/>
</dbReference>
<accession>A0ABV2AM13</accession>
<dbReference type="Gene3D" id="3.90.25.10">
    <property type="entry name" value="UDP-galactose 4-epimerase, domain 1"/>
    <property type="match status" value="1"/>
</dbReference>
<evidence type="ECO:0000313" key="2">
    <source>
        <dbReference type="EMBL" id="MES1920438.1"/>
    </source>
</evidence>
<dbReference type="InterPro" id="IPR001509">
    <property type="entry name" value="Epimerase_deHydtase"/>
</dbReference>
<dbReference type="Gene3D" id="3.40.50.720">
    <property type="entry name" value="NAD(P)-binding Rossmann-like Domain"/>
    <property type="match status" value="1"/>
</dbReference>
<dbReference type="Pfam" id="PF01370">
    <property type="entry name" value="Epimerase"/>
    <property type="match status" value="1"/>
</dbReference>
<dbReference type="EMBL" id="JBDODL010000671">
    <property type="protein sequence ID" value="MES1920438.1"/>
    <property type="molecule type" value="Genomic_DNA"/>
</dbReference>
<keyword evidence="2" id="KW-0560">Oxidoreductase</keyword>
<sequence>MIHNGPPHHSNETYSYAKRMIDVLNRAYNKQYGRKYISVIPVNIYGPHDNFNLEQAHVIPAIIHKCFLAKKNGDSLKLSGSGKPLRQFIYSEDLAILTLYIVQSYEETSPIILSDNENNEHSIKTAADIIRNNFSYNKEIKVL</sequence>
<comment type="caution">
    <text evidence="2">The sequence shown here is derived from an EMBL/GenBank/DDBJ whole genome shotgun (WGS) entry which is preliminary data.</text>
</comment>
<name>A0ABV2AM13_9EUKA</name>
<dbReference type="Proteomes" id="UP001439008">
    <property type="component" value="Unassembled WGS sequence"/>
</dbReference>
<protein>
    <submittedName>
        <fullName evidence="2">GDP-L-fucose synthase</fullName>
        <ecNumber evidence="2">1.1.1.271</ecNumber>
    </submittedName>
</protein>
<dbReference type="SUPFAM" id="SSF51735">
    <property type="entry name" value="NAD(P)-binding Rossmann-fold domains"/>
    <property type="match status" value="1"/>
</dbReference>
<dbReference type="GO" id="GO:0050577">
    <property type="term" value="F:GDP-L-fucose synthase activity"/>
    <property type="evidence" value="ECO:0007669"/>
    <property type="project" value="UniProtKB-EC"/>
</dbReference>
<keyword evidence="3" id="KW-1185">Reference proteome</keyword>
<evidence type="ECO:0000313" key="3">
    <source>
        <dbReference type="Proteomes" id="UP001439008"/>
    </source>
</evidence>
<dbReference type="EC" id="1.1.1.271" evidence="2"/>
<evidence type="ECO:0000259" key="1">
    <source>
        <dbReference type="Pfam" id="PF01370"/>
    </source>
</evidence>